<dbReference type="PROSITE" id="PS51257">
    <property type="entry name" value="PROKAR_LIPOPROTEIN"/>
    <property type="match status" value="1"/>
</dbReference>
<name>A0A844F1S0_CLOSV</name>
<evidence type="ECO:0000313" key="4">
    <source>
        <dbReference type="EMBL" id="MSS39212.1"/>
    </source>
</evidence>
<evidence type="ECO:0000256" key="1">
    <source>
        <dbReference type="SAM" id="MobiDB-lite"/>
    </source>
</evidence>
<dbReference type="GeneID" id="62697605"/>
<dbReference type="AlphaFoldDB" id="A0A844F1S0"/>
<dbReference type="Proteomes" id="UP000462363">
    <property type="component" value="Unassembled WGS sequence"/>
</dbReference>
<protein>
    <submittedName>
        <fullName evidence="4">Peptidyl-prolyl cis-trans isomerase</fullName>
    </submittedName>
</protein>
<evidence type="ECO:0000259" key="3">
    <source>
        <dbReference type="Pfam" id="PF13145"/>
    </source>
</evidence>
<organism evidence="4 5">
    <name type="scientific">Clostridium scindens (strain JCM 10418 / VPI 12708)</name>
    <dbReference type="NCBI Taxonomy" id="29347"/>
    <lineage>
        <taxon>Bacteria</taxon>
        <taxon>Bacillati</taxon>
        <taxon>Bacillota</taxon>
        <taxon>Clostridia</taxon>
        <taxon>Lachnospirales</taxon>
        <taxon>Lachnospiraceae</taxon>
    </lineage>
</organism>
<comment type="caution">
    <text evidence="4">The sequence shown here is derived from an EMBL/GenBank/DDBJ whole genome shotgun (WGS) entry which is preliminary data.</text>
</comment>
<dbReference type="GO" id="GO:0003755">
    <property type="term" value="F:peptidyl-prolyl cis-trans isomerase activity"/>
    <property type="evidence" value="ECO:0007669"/>
    <property type="project" value="InterPro"/>
</dbReference>
<evidence type="ECO:0000313" key="5">
    <source>
        <dbReference type="Proteomes" id="UP000462363"/>
    </source>
</evidence>
<evidence type="ECO:0000256" key="2">
    <source>
        <dbReference type="SAM" id="SignalP"/>
    </source>
</evidence>
<gene>
    <name evidence="4" type="ORF">FYJ37_02285</name>
</gene>
<dbReference type="EMBL" id="VUMB01000004">
    <property type="protein sequence ID" value="MSS39212.1"/>
    <property type="molecule type" value="Genomic_DNA"/>
</dbReference>
<proteinExistence type="predicted"/>
<feature type="signal peptide" evidence="2">
    <location>
        <begin position="1"/>
        <end position="21"/>
    </location>
</feature>
<dbReference type="SUPFAM" id="SSF109998">
    <property type="entry name" value="Triger factor/SurA peptide-binding domain-like"/>
    <property type="match status" value="1"/>
</dbReference>
<keyword evidence="4" id="KW-0413">Isomerase</keyword>
<dbReference type="InterPro" id="IPR000297">
    <property type="entry name" value="PPIase_PpiC"/>
</dbReference>
<sequence>MKKKILILAMAGMLAATSLTGCGSFKDDDVVAVVGDKEITADIANFYARYTQAQYETYYAGYLGEDMWNSEAMEGQTYEESVKDSVLKQLETMILLEEHMGDYEVSLSDKEKNAIESTAKEFDEANALEDKEKISGSLKTVKRVMTLMAIQQKMTEAIQADADTEVSDEEAAQKSMQYVLFPYTTKDADGKSVDLSDEEKAKVKSKAEDFAEAAKTAEDFGAFATEQGVEASTITFDKDSSTPSADLIAAADKLGEGEVTEMIEAENGCYVGKVTSLFDREATDTKKQSIVNDRKTDLYTKTCEKWLKKADIKVNKSVWKKVDFNDLSVTMKVEDQEPYANDVKTDDQVDTDSEGQ</sequence>
<dbReference type="InterPro" id="IPR027304">
    <property type="entry name" value="Trigger_fact/SurA_dom_sf"/>
</dbReference>
<accession>A0A844F1S0</accession>
<reference evidence="4 5" key="1">
    <citation type="submission" date="2019-08" db="EMBL/GenBank/DDBJ databases">
        <title>In-depth cultivation of the pig gut microbiome towards novel bacterial diversity and tailored functional studies.</title>
        <authorList>
            <person name="Wylensek D."/>
            <person name="Hitch T.C.A."/>
            <person name="Clavel T."/>
        </authorList>
    </citation>
    <scope>NUCLEOTIDE SEQUENCE [LARGE SCALE GENOMIC DNA]</scope>
    <source>
        <strain evidence="4 5">BL-389-WT-3D</strain>
    </source>
</reference>
<dbReference type="Pfam" id="PF13145">
    <property type="entry name" value="Rotamase_2"/>
    <property type="match status" value="1"/>
</dbReference>
<feature type="chain" id="PRO_5039189533" evidence="2">
    <location>
        <begin position="22"/>
        <end position="356"/>
    </location>
</feature>
<dbReference type="RefSeq" id="WP_004605079.1">
    <property type="nucleotide sequence ID" value="NZ_CP069444.1"/>
</dbReference>
<feature type="region of interest" description="Disordered" evidence="1">
    <location>
        <begin position="335"/>
        <end position="356"/>
    </location>
</feature>
<keyword evidence="2" id="KW-0732">Signal</keyword>
<feature type="domain" description="PpiC" evidence="3">
    <location>
        <begin position="200"/>
        <end position="277"/>
    </location>
</feature>